<comment type="similarity">
    <text evidence="1">Belongs to the prephenate/arogenate dehydrogenase family.</text>
</comment>
<dbReference type="Pfam" id="PF20463">
    <property type="entry name" value="PDH_C"/>
    <property type="match status" value="1"/>
</dbReference>
<dbReference type="InterPro" id="IPR036291">
    <property type="entry name" value="NAD(P)-bd_dom_sf"/>
</dbReference>
<dbReference type="GO" id="GO:0006571">
    <property type="term" value="P:tyrosine biosynthetic process"/>
    <property type="evidence" value="ECO:0007669"/>
    <property type="project" value="InterPro"/>
</dbReference>
<dbReference type="InterPro" id="IPR003099">
    <property type="entry name" value="Prephen_DH"/>
</dbReference>
<evidence type="ECO:0000313" key="6">
    <source>
        <dbReference type="Proteomes" id="UP000239614"/>
    </source>
</evidence>
<dbReference type="SUPFAM" id="SSF51735">
    <property type="entry name" value="NAD(P)-binding Rossmann-fold domains"/>
    <property type="match status" value="1"/>
</dbReference>
<reference evidence="5 6" key="1">
    <citation type="submission" date="2018-03" db="EMBL/GenBank/DDBJ databases">
        <title>Genome sequence of Clostridium thermopalmarium DSM 5974.</title>
        <authorList>
            <person name="Poehlein A."/>
            <person name="Daniel R."/>
        </authorList>
    </citation>
    <scope>NUCLEOTIDE SEQUENCE [LARGE SCALE GENOMIC DNA]</scope>
    <source>
        <strain evidence="5 6">DSM 5974</strain>
    </source>
</reference>
<dbReference type="EMBL" id="PVXN01000033">
    <property type="protein sequence ID" value="PRR72865.1"/>
    <property type="molecule type" value="Genomic_DNA"/>
</dbReference>
<dbReference type="SUPFAM" id="SSF48179">
    <property type="entry name" value="6-phosphogluconate dehydrogenase C-terminal domain-like"/>
    <property type="match status" value="1"/>
</dbReference>
<dbReference type="GO" id="GO:0008977">
    <property type="term" value="F:prephenate dehydrogenase (NAD+) activity"/>
    <property type="evidence" value="ECO:0007669"/>
    <property type="project" value="InterPro"/>
</dbReference>
<dbReference type="RefSeq" id="WP_106024340.1">
    <property type="nucleotide sequence ID" value="NZ_PVXN01000033.1"/>
</dbReference>
<evidence type="ECO:0000256" key="2">
    <source>
        <dbReference type="ARBA" id="ARBA00023002"/>
    </source>
</evidence>
<organism evidence="5 6">
    <name type="scientific">Clostridium thermopalmarium DSM 5974</name>
    <dbReference type="NCBI Taxonomy" id="1121340"/>
    <lineage>
        <taxon>Bacteria</taxon>
        <taxon>Bacillati</taxon>
        <taxon>Bacillota</taxon>
        <taxon>Clostridia</taxon>
        <taxon>Eubacteriales</taxon>
        <taxon>Clostridiaceae</taxon>
        <taxon>Clostridium</taxon>
    </lineage>
</organism>
<dbReference type="InterPro" id="IPR050812">
    <property type="entry name" value="Preph/Arog_dehydrog"/>
</dbReference>
<sequence length="282" mass="31733">MGLDLNITIVGLGLIGGSYALALRELNPKKLYAVDIDEDTIKLGEERGIIDKGFLSPEIPLKESDLVIVCIYPKSIKKFIKDNMDNFKSGAVITDTVGIKKDFAQDINSILREDIDFIFGHPMAGREFTGLGYASKEIFKGANYIIIPTERNKKENIRLIENIAKDMGFKHIEKVSVEKHDEAIGFVSQLPHVIAVSLVNSDNLEVDTGKFTGDSYRDLTRIARINTKLWTELFIGNRKNLINHIERFEKNIADIKHALINEDTEALGNILNRASKKREEMS</sequence>
<dbReference type="InterPro" id="IPR008927">
    <property type="entry name" value="6-PGluconate_DH-like_C_sf"/>
</dbReference>
<evidence type="ECO:0000259" key="4">
    <source>
        <dbReference type="PROSITE" id="PS51176"/>
    </source>
</evidence>
<keyword evidence="2" id="KW-0560">Oxidoreductase</keyword>
<dbReference type="Gene3D" id="3.40.50.720">
    <property type="entry name" value="NAD(P)-binding Rossmann-like Domain"/>
    <property type="match status" value="1"/>
</dbReference>
<dbReference type="Gene3D" id="1.10.3660.10">
    <property type="entry name" value="6-phosphogluconate dehydrogenase C-terminal like domain"/>
    <property type="match status" value="1"/>
</dbReference>
<dbReference type="OrthoDB" id="9802008at2"/>
<dbReference type="PANTHER" id="PTHR21363:SF0">
    <property type="entry name" value="PREPHENATE DEHYDROGENASE [NADP(+)]"/>
    <property type="match status" value="1"/>
</dbReference>
<dbReference type="GO" id="GO:0070403">
    <property type="term" value="F:NAD+ binding"/>
    <property type="evidence" value="ECO:0007669"/>
    <property type="project" value="InterPro"/>
</dbReference>
<dbReference type="InterPro" id="IPR046825">
    <property type="entry name" value="PDH_C"/>
</dbReference>
<dbReference type="InterPro" id="IPR046826">
    <property type="entry name" value="PDH_N"/>
</dbReference>
<comment type="caution">
    <text evidence="5">The sequence shown here is derived from an EMBL/GenBank/DDBJ whole genome shotgun (WGS) entry which is preliminary data.</text>
</comment>
<gene>
    <name evidence="5" type="ORF">CPAL_14420</name>
</gene>
<proteinExistence type="inferred from homology"/>
<dbReference type="PROSITE" id="PS51176">
    <property type="entry name" value="PDH_ADH"/>
    <property type="match status" value="1"/>
</dbReference>
<dbReference type="AlphaFoldDB" id="A0A2T0AS20"/>
<accession>A0A2T0AS20</accession>
<protein>
    <submittedName>
        <fullName evidence="5">Prephenate dehydrogenase</fullName>
    </submittedName>
</protein>
<dbReference type="GO" id="GO:0004665">
    <property type="term" value="F:prephenate dehydrogenase (NADP+) activity"/>
    <property type="evidence" value="ECO:0007669"/>
    <property type="project" value="InterPro"/>
</dbReference>
<dbReference type="PANTHER" id="PTHR21363">
    <property type="entry name" value="PREPHENATE DEHYDROGENASE"/>
    <property type="match status" value="1"/>
</dbReference>
<dbReference type="Pfam" id="PF02153">
    <property type="entry name" value="PDH_N"/>
    <property type="match status" value="1"/>
</dbReference>
<name>A0A2T0AS20_9CLOT</name>
<evidence type="ECO:0000313" key="5">
    <source>
        <dbReference type="EMBL" id="PRR72865.1"/>
    </source>
</evidence>
<feature type="domain" description="Prephenate/arogenate dehydrogenase" evidence="4">
    <location>
        <begin position="5"/>
        <end position="282"/>
    </location>
</feature>
<evidence type="ECO:0000256" key="3">
    <source>
        <dbReference type="ARBA" id="ARBA00029440"/>
    </source>
</evidence>
<dbReference type="Proteomes" id="UP000239614">
    <property type="component" value="Unassembled WGS sequence"/>
</dbReference>
<evidence type="ECO:0000256" key="1">
    <source>
        <dbReference type="ARBA" id="ARBA00007964"/>
    </source>
</evidence>
<keyword evidence="6" id="KW-1185">Reference proteome</keyword>
<comment type="pathway">
    <text evidence="3">Amino-acid biosynthesis.</text>
</comment>